<keyword evidence="3" id="KW-1185">Reference proteome</keyword>
<evidence type="ECO:0000313" key="3">
    <source>
        <dbReference type="Proteomes" id="UP000035062"/>
    </source>
</evidence>
<organism evidence="2 3">
    <name type="scientific">Alishewanella agri BL06</name>
    <dbReference type="NCBI Taxonomy" id="1195246"/>
    <lineage>
        <taxon>Bacteria</taxon>
        <taxon>Pseudomonadati</taxon>
        <taxon>Pseudomonadota</taxon>
        <taxon>Gammaproteobacteria</taxon>
        <taxon>Alteromonadales</taxon>
        <taxon>Alteromonadaceae</taxon>
        <taxon>Alishewanella</taxon>
    </lineage>
</organism>
<keyword evidence="1" id="KW-1133">Transmembrane helix</keyword>
<dbReference type="PATRIC" id="fig|1195246.3.peg.708"/>
<gene>
    <name evidence="2" type="ORF">AGRI_03629</name>
</gene>
<dbReference type="EMBL" id="AKKU01000009">
    <property type="protein sequence ID" value="EIW89952.1"/>
    <property type="molecule type" value="Genomic_DNA"/>
</dbReference>
<keyword evidence="1" id="KW-0812">Transmembrane</keyword>
<proteinExistence type="predicted"/>
<dbReference type="STRING" id="1195246.AGRI_03629"/>
<dbReference type="RefSeq" id="WP_008983657.1">
    <property type="nucleotide sequence ID" value="NZ_AKKU01000009.1"/>
</dbReference>
<dbReference type="PANTHER" id="PTHR38568">
    <property type="entry name" value="DUF445 DOMAIN-CONTAINING PROTEIN-RELATED"/>
    <property type="match status" value="1"/>
</dbReference>
<evidence type="ECO:0000256" key="1">
    <source>
        <dbReference type="SAM" id="Phobius"/>
    </source>
</evidence>
<evidence type="ECO:0008006" key="4">
    <source>
        <dbReference type="Google" id="ProtNLM"/>
    </source>
</evidence>
<accession>I9P4N8</accession>
<protein>
    <recommendedName>
        <fullName evidence="4">DUF445 domain-containing protein</fullName>
    </recommendedName>
</protein>
<feature type="transmembrane region" description="Helical" evidence="1">
    <location>
        <begin position="32"/>
        <end position="48"/>
    </location>
</feature>
<keyword evidence="1" id="KW-0472">Membrane</keyword>
<comment type="caution">
    <text evidence="2">The sequence shown here is derived from an EMBL/GenBank/DDBJ whole genome shotgun (WGS) entry which is preliminary data.</text>
</comment>
<dbReference type="AlphaFoldDB" id="I9P4N8"/>
<feature type="transmembrane region" description="Helical" evidence="1">
    <location>
        <begin position="212"/>
        <end position="233"/>
    </location>
</feature>
<dbReference type="Proteomes" id="UP000035062">
    <property type="component" value="Unassembled WGS sequence"/>
</dbReference>
<reference evidence="2 3" key="1">
    <citation type="journal article" date="2012" name="J. Bacteriol.">
        <title>Genome Sequence of Pectin-Degrading Alishewanella agri, Isolated from Landfill Soil.</title>
        <authorList>
            <person name="Kim J."/>
            <person name="Jung J."/>
            <person name="Sung J.S."/>
            <person name="Chun J."/>
            <person name="Park W."/>
        </authorList>
    </citation>
    <scope>NUCLEOTIDE SEQUENCE [LARGE SCALE GENOMIC DNA]</scope>
    <source>
        <strain evidence="2 3">BL06</strain>
    </source>
</reference>
<evidence type="ECO:0000313" key="2">
    <source>
        <dbReference type="EMBL" id="EIW89952.1"/>
    </source>
</evidence>
<dbReference type="eggNOG" id="COG2733">
    <property type="taxonomic scope" value="Bacteria"/>
</dbReference>
<dbReference type="PANTHER" id="PTHR38568:SF1">
    <property type="entry name" value="DUF445 DOMAIN-CONTAINING PROTEIN"/>
    <property type="match status" value="1"/>
</dbReference>
<sequence>MNKNVLTNVIALLLTISGWALAEPLLLNIGLFALAGAITNTLAIHMLFERVPLLYGSGVIPARFAEFRLGIQQLVMSEFFNQANIARFIDSQKPQRQTFDFEPVLAEVDLSLAFRALQKAVEQSSLGAMLAMFGGSAVLQPLEQPFTDKLRGALLQIAASDDFQQLLLKQLHNSSQLDALQQQIEQIVQQRLHELTPELVKDIIQRMIRQHLGWLVVWGGVFGGLLGLMAGLLTL</sequence>
<name>I9P4N8_9ALTE</name>